<name>A0A1M6C595_9BACT</name>
<dbReference type="Proteomes" id="UP000184050">
    <property type="component" value="Unassembled WGS sequence"/>
</dbReference>
<dbReference type="SUPFAM" id="SSF88723">
    <property type="entry name" value="PIN domain-like"/>
    <property type="match status" value="1"/>
</dbReference>
<dbReference type="InterPro" id="IPR002850">
    <property type="entry name" value="PIN_toxin-like"/>
</dbReference>
<dbReference type="RefSeq" id="WP_073165374.1">
    <property type="nucleotide sequence ID" value="NZ_FQZE01000003.1"/>
</dbReference>
<proteinExistence type="predicted"/>
<evidence type="ECO:0000259" key="1">
    <source>
        <dbReference type="SMART" id="SM00670"/>
    </source>
</evidence>
<dbReference type="AlphaFoldDB" id="A0A1M6C595"/>
<gene>
    <name evidence="2" type="ORF">SAMN05444280_103143</name>
</gene>
<protein>
    <submittedName>
        <fullName evidence="2">Putative toxin-antitoxin system toxin component, PIN family</fullName>
    </submittedName>
</protein>
<reference evidence="2 3" key="1">
    <citation type="submission" date="2016-11" db="EMBL/GenBank/DDBJ databases">
        <authorList>
            <person name="Jaros S."/>
            <person name="Januszkiewicz K."/>
            <person name="Wedrychowicz H."/>
        </authorList>
    </citation>
    <scope>NUCLEOTIDE SEQUENCE [LARGE SCALE GENOMIC DNA]</scope>
    <source>
        <strain evidence="2 3">DSM 27063</strain>
    </source>
</reference>
<sequence>MKIVLDTNVLISSILIEGSITDIALTKAEKYHDILCSDKIYGELVKALMLPKFDKYISRYRRKKFMESFENRATFVKVEEVINACRDPKDNMFLELAVSAKADLIITGDKDLLELNPFRGTQIISPKEFIEQI</sequence>
<evidence type="ECO:0000313" key="2">
    <source>
        <dbReference type="EMBL" id="SHI56217.1"/>
    </source>
</evidence>
<dbReference type="InterPro" id="IPR029060">
    <property type="entry name" value="PIN-like_dom_sf"/>
</dbReference>
<dbReference type="InterPro" id="IPR002716">
    <property type="entry name" value="PIN_dom"/>
</dbReference>
<dbReference type="PANTHER" id="PTHR34610:SF3">
    <property type="entry name" value="SSL7007 PROTEIN"/>
    <property type="match status" value="1"/>
</dbReference>
<dbReference type="SMART" id="SM00670">
    <property type="entry name" value="PINc"/>
    <property type="match status" value="1"/>
</dbReference>
<keyword evidence="3" id="KW-1185">Reference proteome</keyword>
<dbReference type="Gene3D" id="3.40.50.1010">
    <property type="entry name" value="5'-nuclease"/>
    <property type="match status" value="1"/>
</dbReference>
<dbReference type="EMBL" id="FQZE01000003">
    <property type="protein sequence ID" value="SHI56217.1"/>
    <property type="molecule type" value="Genomic_DNA"/>
</dbReference>
<feature type="domain" description="PIN" evidence="1">
    <location>
        <begin position="1"/>
        <end position="114"/>
    </location>
</feature>
<dbReference type="NCBIfam" id="TIGR00305">
    <property type="entry name" value="putative toxin-antitoxin system toxin component, PIN family"/>
    <property type="match status" value="1"/>
</dbReference>
<organism evidence="2 3">
    <name type="scientific">Tangfeifania diversioriginum</name>
    <dbReference type="NCBI Taxonomy" id="1168035"/>
    <lineage>
        <taxon>Bacteria</taxon>
        <taxon>Pseudomonadati</taxon>
        <taxon>Bacteroidota</taxon>
        <taxon>Bacteroidia</taxon>
        <taxon>Marinilabiliales</taxon>
        <taxon>Prolixibacteraceae</taxon>
        <taxon>Tangfeifania</taxon>
    </lineage>
</organism>
<accession>A0A1M6C595</accession>
<dbReference type="PANTHER" id="PTHR34610">
    <property type="entry name" value="SSL7007 PROTEIN"/>
    <property type="match status" value="1"/>
</dbReference>
<evidence type="ECO:0000313" key="3">
    <source>
        <dbReference type="Proteomes" id="UP000184050"/>
    </source>
</evidence>
<dbReference type="Pfam" id="PF13470">
    <property type="entry name" value="PIN_3"/>
    <property type="match status" value="1"/>
</dbReference>
<dbReference type="STRING" id="1168035.SAMN05444280_103143"/>
<dbReference type="OrthoDB" id="597986at2"/>